<dbReference type="OrthoDB" id="341887at2"/>
<accession>A0A2M9ZJH5</accession>
<keyword evidence="1" id="KW-0812">Transmembrane</keyword>
<feature type="transmembrane region" description="Helical" evidence="1">
    <location>
        <begin position="279"/>
        <end position="299"/>
    </location>
</feature>
<dbReference type="PANTHER" id="PTHR36927:SF3">
    <property type="entry name" value="GLUCANS BIOSYNTHESIS PROTEIN C"/>
    <property type="match status" value="1"/>
</dbReference>
<feature type="transmembrane region" description="Helical" evidence="1">
    <location>
        <begin position="320"/>
        <end position="340"/>
    </location>
</feature>
<sequence length="388" mass="45786">MDYLDNLRSFALLLGLAFHVAIVYAAELKYPLRNDDRSVGFDVFGEWVHLFRMPLFFFLSGYFSERTFRSKGFQDFLRLRGFRIIIPLFSGVLLFAPMQYYIPAIQNGYTGSYLEFFWYEFLAGNIRPSHLWFLLYLVLYTFLYVGVRPTIVKFGSLILPERRYGSSDISALSRKRWEALLILSIWSTFWTCLVNYFFLKDDHFLTIEPVQFIYDLSFFTAGAFFIQKENIFLKGNTNIFELALLGFCAILVFGAFFWISRIDPFWSYFGYTGAWRRILHLFLKCLGGWLWISFFVRLFQSNFYKKNDFTIYLRESSLPVYLLHHPISLSVGYMIVQSDWQISGKFLLHLFLTYFLTFSVYHLMIRDSKIWNTVLGNAKPKAPPVAPT</sequence>
<feature type="transmembrane region" description="Helical" evidence="1">
    <location>
        <begin position="44"/>
        <end position="63"/>
    </location>
</feature>
<keyword evidence="1" id="KW-1133">Transmembrane helix</keyword>
<reference evidence="5 6" key="1">
    <citation type="submission" date="2017-07" db="EMBL/GenBank/DDBJ databases">
        <title>Leptospira spp. isolated from tropical soils.</title>
        <authorList>
            <person name="Thibeaux R."/>
            <person name="Iraola G."/>
            <person name="Ferres I."/>
            <person name="Bierque E."/>
            <person name="Girault D."/>
            <person name="Soupe-Gilbert M.-E."/>
            <person name="Picardeau M."/>
            <person name="Goarant C."/>
        </authorList>
    </citation>
    <scope>NUCLEOTIDE SEQUENCE [LARGE SCALE GENOMIC DNA]</scope>
    <source>
        <strain evidence="4 6">FH1-B-B1</strain>
        <strain evidence="3 5">FH1-B-C1</strain>
    </source>
</reference>
<feature type="transmembrane region" description="Helical" evidence="1">
    <location>
        <begin position="346"/>
        <end position="365"/>
    </location>
</feature>
<dbReference type="InterPro" id="IPR050623">
    <property type="entry name" value="Glucan_succinyl_AcylTrfase"/>
</dbReference>
<dbReference type="EMBL" id="NPDY01000015">
    <property type="protein sequence ID" value="PJZ68885.1"/>
    <property type="molecule type" value="Genomic_DNA"/>
</dbReference>
<dbReference type="EMBL" id="NPDZ01000012">
    <property type="protein sequence ID" value="PJZ72216.1"/>
    <property type="molecule type" value="Genomic_DNA"/>
</dbReference>
<protein>
    <submittedName>
        <fullName evidence="4">Acyltransferase</fullName>
    </submittedName>
</protein>
<feature type="transmembrane region" description="Helical" evidence="1">
    <location>
        <begin position="239"/>
        <end position="259"/>
    </location>
</feature>
<feature type="transmembrane region" description="Helical" evidence="1">
    <location>
        <begin position="210"/>
        <end position="227"/>
    </location>
</feature>
<organism evidence="4 6">
    <name type="scientific">Leptospira perolatii</name>
    <dbReference type="NCBI Taxonomy" id="2023191"/>
    <lineage>
        <taxon>Bacteria</taxon>
        <taxon>Pseudomonadati</taxon>
        <taxon>Spirochaetota</taxon>
        <taxon>Spirochaetia</taxon>
        <taxon>Leptospirales</taxon>
        <taxon>Leptospiraceae</taxon>
        <taxon>Leptospira</taxon>
    </lineage>
</organism>
<evidence type="ECO:0000313" key="6">
    <source>
        <dbReference type="Proteomes" id="UP000231990"/>
    </source>
</evidence>
<evidence type="ECO:0000256" key="1">
    <source>
        <dbReference type="SAM" id="Phobius"/>
    </source>
</evidence>
<proteinExistence type="predicted"/>
<evidence type="ECO:0000313" key="5">
    <source>
        <dbReference type="Proteomes" id="UP000231962"/>
    </source>
</evidence>
<dbReference type="GO" id="GO:0016747">
    <property type="term" value="F:acyltransferase activity, transferring groups other than amino-acyl groups"/>
    <property type="evidence" value="ECO:0007669"/>
    <property type="project" value="InterPro"/>
</dbReference>
<keyword evidence="4" id="KW-0808">Transferase</keyword>
<dbReference type="InterPro" id="IPR002656">
    <property type="entry name" value="Acyl_transf_3_dom"/>
</dbReference>
<feature type="transmembrane region" description="Helical" evidence="1">
    <location>
        <begin position="84"/>
        <end position="102"/>
    </location>
</feature>
<keyword evidence="1" id="KW-0472">Membrane</keyword>
<dbReference type="PANTHER" id="PTHR36927">
    <property type="entry name" value="BLR4337 PROTEIN"/>
    <property type="match status" value="1"/>
</dbReference>
<dbReference type="Proteomes" id="UP000231990">
    <property type="component" value="Unassembled WGS sequence"/>
</dbReference>
<evidence type="ECO:0000313" key="4">
    <source>
        <dbReference type="EMBL" id="PJZ72216.1"/>
    </source>
</evidence>
<feature type="transmembrane region" description="Helical" evidence="1">
    <location>
        <begin position="131"/>
        <end position="159"/>
    </location>
</feature>
<evidence type="ECO:0000313" key="3">
    <source>
        <dbReference type="EMBL" id="PJZ68885.1"/>
    </source>
</evidence>
<keyword evidence="5" id="KW-1185">Reference proteome</keyword>
<evidence type="ECO:0000259" key="2">
    <source>
        <dbReference type="Pfam" id="PF01757"/>
    </source>
</evidence>
<comment type="caution">
    <text evidence="4">The sequence shown here is derived from an EMBL/GenBank/DDBJ whole genome shotgun (WGS) entry which is preliminary data.</text>
</comment>
<dbReference type="Proteomes" id="UP000231962">
    <property type="component" value="Unassembled WGS sequence"/>
</dbReference>
<name>A0A2M9ZJH5_9LEPT</name>
<keyword evidence="4" id="KW-0012">Acyltransferase</keyword>
<gene>
    <name evidence="3" type="ORF">CH360_14100</name>
    <name evidence="4" type="ORF">CH373_15640</name>
</gene>
<dbReference type="AlphaFoldDB" id="A0A2M9ZJH5"/>
<dbReference type="Pfam" id="PF01757">
    <property type="entry name" value="Acyl_transf_3"/>
    <property type="match status" value="1"/>
</dbReference>
<feature type="transmembrane region" description="Helical" evidence="1">
    <location>
        <begin position="179"/>
        <end position="198"/>
    </location>
</feature>
<feature type="domain" description="Acyltransferase 3" evidence="2">
    <location>
        <begin position="2"/>
        <end position="359"/>
    </location>
</feature>